<dbReference type="Proteomes" id="UP000027222">
    <property type="component" value="Unassembled WGS sequence"/>
</dbReference>
<keyword evidence="1" id="KW-0732">Signal</keyword>
<gene>
    <name evidence="2" type="ORF">GALMADRAFT_216766</name>
</gene>
<organism evidence="2 3">
    <name type="scientific">Galerina marginata (strain CBS 339.88)</name>
    <dbReference type="NCBI Taxonomy" id="685588"/>
    <lineage>
        <taxon>Eukaryota</taxon>
        <taxon>Fungi</taxon>
        <taxon>Dikarya</taxon>
        <taxon>Basidiomycota</taxon>
        <taxon>Agaricomycotina</taxon>
        <taxon>Agaricomycetes</taxon>
        <taxon>Agaricomycetidae</taxon>
        <taxon>Agaricales</taxon>
        <taxon>Agaricineae</taxon>
        <taxon>Strophariaceae</taxon>
        <taxon>Galerina</taxon>
    </lineage>
</organism>
<sequence length="106" mass="11862">MSRAVLISLVIFFLTIGLAIAAPIHGPVQSLAERSVNYDDALAVRHLDSLLNRELATEGEITAREYLATVILEGLRPVPHSAKRSQLELKNHWLQDILHKKHGHKK</sequence>
<keyword evidence="3" id="KW-1185">Reference proteome</keyword>
<feature type="chain" id="PRO_5001648801" evidence="1">
    <location>
        <begin position="22"/>
        <end position="106"/>
    </location>
</feature>
<evidence type="ECO:0000256" key="1">
    <source>
        <dbReference type="SAM" id="SignalP"/>
    </source>
</evidence>
<dbReference type="AlphaFoldDB" id="A0A067SAD7"/>
<evidence type="ECO:0000313" key="3">
    <source>
        <dbReference type="Proteomes" id="UP000027222"/>
    </source>
</evidence>
<name>A0A067SAD7_GALM3</name>
<protein>
    <submittedName>
        <fullName evidence="2">Uncharacterized protein</fullName>
    </submittedName>
</protein>
<evidence type="ECO:0000313" key="2">
    <source>
        <dbReference type="EMBL" id="KDR66892.1"/>
    </source>
</evidence>
<dbReference type="EMBL" id="KL142419">
    <property type="protein sequence ID" value="KDR66892.1"/>
    <property type="molecule type" value="Genomic_DNA"/>
</dbReference>
<feature type="signal peptide" evidence="1">
    <location>
        <begin position="1"/>
        <end position="21"/>
    </location>
</feature>
<dbReference type="HOGENOM" id="CLU_2223488_0_0_1"/>
<proteinExistence type="predicted"/>
<reference evidence="3" key="1">
    <citation type="journal article" date="2014" name="Proc. Natl. Acad. Sci. U.S.A.">
        <title>Extensive sampling of basidiomycete genomes demonstrates inadequacy of the white-rot/brown-rot paradigm for wood decay fungi.</title>
        <authorList>
            <person name="Riley R."/>
            <person name="Salamov A.A."/>
            <person name="Brown D.W."/>
            <person name="Nagy L.G."/>
            <person name="Floudas D."/>
            <person name="Held B.W."/>
            <person name="Levasseur A."/>
            <person name="Lombard V."/>
            <person name="Morin E."/>
            <person name="Otillar R."/>
            <person name="Lindquist E.A."/>
            <person name="Sun H."/>
            <person name="LaButti K.M."/>
            <person name="Schmutz J."/>
            <person name="Jabbour D."/>
            <person name="Luo H."/>
            <person name="Baker S.E."/>
            <person name="Pisabarro A.G."/>
            <person name="Walton J.D."/>
            <person name="Blanchette R.A."/>
            <person name="Henrissat B."/>
            <person name="Martin F."/>
            <person name="Cullen D."/>
            <person name="Hibbett D.S."/>
            <person name="Grigoriev I.V."/>
        </authorList>
    </citation>
    <scope>NUCLEOTIDE SEQUENCE [LARGE SCALE GENOMIC DNA]</scope>
    <source>
        <strain evidence="3">CBS 339.88</strain>
    </source>
</reference>
<accession>A0A067SAD7</accession>